<evidence type="ECO:0000313" key="3">
    <source>
        <dbReference type="EMBL" id="AEG32326.1"/>
    </source>
</evidence>
<dbReference type="eggNOG" id="COG2267">
    <property type="taxonomic scope" value="Bacteria"/>
</dbReference>
<dbReference type="STRING" id="717773.Thicy_1568"/>
<dbReference type="PANTHER" id="PTHR43798">
    <property type="entry name" value="MONOACYLGLYCEROL LIPASE"/>
    <property type="match status" value="1"/>
</dbReference>
<dbReference type="InterPro" id="IPR050266">
    <property type="entry name" value="AB_hydrolase_sf"/>
</dbReference>
<protein>
    <submittedName>
        <fullName evidence="3">Carboxylesterase</fullName>
        <ecNumber evidence="3">3.1.1.1</ecNumber>
    </submittedName>
</protein>
<evidence type="ECO:0000259" key="2">
    <source>
        <dbReference type="Pfam" id="PF00561"/>
    </source>
</evidence>
<dbReference type="EMBL" id="CP002776">
    <property type="protein sequence ID" value="AEG32326.1"/>
    <property type="molecule type" value="Genomic_DNA"/>
</dbReference>
<dbReference type="InterPro" id="IPR029058">
    <property type="entry name" value="AB_hydrolase_fold"/>
</dbReference>
<dbReference type="EC" id="3.1.1.1" evidence="3"/>
<dbReference type="OrthoDB" id="9780744at2"/>
<keyword evidence="1 3" id="KW-0378">Hydrolase</keyword>
<reference evidence="3 4" key="1">
    <citation type="submission" date="2011-05" db="EMBL/GenBank/DDBJ databases">
        <title>Complete sequence of Thioalkalimicrobium cyclicum ALM1.</title>
        <authorList>
            <consortium name="US DOE Joint Genome Institute"/>
            <person name="Lucas S."/>
            <person name="Han J."/>
            <person name="Lapidus A."/>
            <person name="Cheng J.-F."/>
            <person name="Goodwin L."/>
            <person name="Pitluck S."/>
            <person name="Peters L."/>
            <person name="Mikhailova N."/>
            <person name="Davenport K."/>
            <person name="Han C."/>
            <person name="Tapia R."/>
            <person name="Land M."/>
            <person name="Hauser L."/>
            <person name="Kyrpides N."/>
            <person name="Ivanova N."/>
            <person name="Pagani I."/>
            <person name="Kappler U."/>
            <person name="Woyke T."/>
        </authorList>
    </citation>
    <scope>NUCLEOTIDE SEQUENCE [LARGE SCALE GENOMIC DNA]</scope>
    <source>
        <strain evidence="4">DSM 14477 / JCM 11371 / ALM1</strain>
    </source>
</reference>
<organism evidence="3 4">
    <name type="scientific">Thiomicrospira cyclica (strain DSM 14477 / JCM 11371 / ALM1)</name>
    <name type="common">Thioalkalimicrobium cyclicum</name>
    <dbReference type="NCBI Taxonomy" id="717773"/>
    <lineage>
        <taxon>Bacteria</taxon>
        <taxon>Pseudomonadati</taxon>
        <taxon>Pseudomonadota</taxon>
        <taxon>Gammaproteobacteria</taxon>
        <taxon>Thiotrichales</taxon>
        <taxon>Piscirickettsiaceae</taxon>
        <taxon>Thiomicrospira</taxon>
    </lineage>
</organism>
<dbReference type="PANTHER" id="PTHR43798:SF31">
    <property type="entry name" value="AB HYDROLASE SUPERFAMILY PROTEIN YCLE"/>
    <property type="match status" value="1"/>
</dbReference>
<evidence type="ECO:0000313" key="4">
    <source>
        <dbReference type="Proteomes" id="UP000009232"/>
    </source>
</evidence>
<dbReference type="InterPro" id="IPR000073">
    <property type="entry name" value="AB_hydrolase_1"/>
</dbReference>
<gene>
    <name evidence="3" type="ordered locus">Thicy_1568</name>
</gene>
<dbReference type="GO" id="GO:0016020">
    <property type="term" value="C:membrane"/>
    <property type="evidence" value="ECO:0007669"/>
    <property type="project" value="TreeGrafter"/>
</dbReference>
<dbReference type="GO" id="GO:0106435">
    <property type="term" value="F:carboxylesterase activity"/>
    <property type="evidence" value="ECO:0007669"/>
    <property type="project" value="UniProtKB-EC"/>
</dbReference>
<sequence length="264" mass="29607">MAVERDRPSLVLIHGWGADNQVWQAWAEKYLAELFKLHFIELPGFGEQAEIALSLSATAGQVNQAWLADLVARLPDQPTWLLGWSLGGLMAQQIFLQNPERILGVVNLASTPCFQQAQGWRYGVAPTLMIDFIHALQEDGKALLHKFYALQCQGGDQARVFTKQLREQYLGRKLATFKGLYQGLQLLQSLDLREKMSHNKRPCLWLLGENDPLVSALGLQVWVEQAEAGQVKVLEGAAHIPFLSHPELTSKYITNFINTGKSFD</sequence>
<dbReference type="AlphaFoldDB" id="F6DAZ3"/>
<dbReference type="HOGENOM" id="CLU_020336_12_2_6"/>
<dbReference type="Proteomes" id="UP000009232">
    <property type="component" value="Chromosome"/>
</dbReference>
<name>F6DAZ3_THICA</name>
<dbReference type="RefSeq" id="WP_013836100.1">
    <property type="nucleotide sequence ID" value="NC_015581.1"/>
</dbReference>
<feature type="domain" description="AB hydrolase-1" evidence="2">
    <location>
        <begin position="8"/>
        <end position="246"/>
    </location>
</feature>
<keyword evidence="4" id="KW-1185">Reference proteome</keyword>
<accession>F6DAZ3</accession>
<proteinExistence type="predicted"/>
<dbReference type="Pfam" id="PF00561">
    <property type="entry name" value="Abhydrolase_1"/>
    <property type="match status" value="1"/>
</dbReference>
<dbReference type="SUPFAM" id="SSF53474">
    <property type="entry name" value="alpha/beta-Hydrolases"/>
    <property type="match status" value="1"/>
</dbReference>
<dbReference type="KEGG" id="tcy:Thicy_1568"/>
<evidence type="ECO:0000256" key="1">
    <source>
        <dbReference type="ARBA" id="ARBA00022801"/>
    </source>
</evidence>
<dbReference type="Gene3D" id="3.40.50.1820">
    <property type="entry name" value="alpha/beta hydrolase"/>
    <property type="match status" value="1"/>
</dbReference>